<protein>
    <recommendedName>
        <fullName evidence="1">NAD(P)-binding domain-containing protein</fullName>
    </recommendedName>
</protein>
<accession>A0ABR4XQA8</accession>
<dbReference type="PANTHER" id="PTHR47129">
    <property type="entry name" value="QUINONE OXIDOREDUCTASE 2"/>
    <property type="match status" value="1"/>
</dbReference>
<evidence type="ECO:0000259" key="1">
    <source>
        <dbReference type="Pfam" id="PF13460"/>
    </source>
</evidence>
<dbReference type="Gene3D" id="3.40.50.720">
    <property type="entry name" value="NAD(P)-binding Rossmann-like Domain"/>
    <property type="match status" value="1"/>
</dbReference>
<dbReference type="EMBL" id="AXCV01000261">
    <property type="protein sequence ID" value="KGO31658.1"/>
    <property type="molecule type" value="Genomic_DNA"/>
</dbReference>
<dbReference type="InterPro" id="IPR036291">
    <property type="entry name" value="NAD(P)-bd_dom_sf"/>
</dbReference>
<dbReference type="InterPro" id="IPR016040">
    <property type="entry name" value="NAD(P)-bd_dom"/>
</dbReference>
<dbReference type="Proteomes" id="UP000030023">
    <property type="component" value="Unassembled WGS sequence"/>
</dbReference>
<feature type="non-terminal residue" evidence="2">
    <location>
        <position position="241"/>
    </location>
</feature>
<reference evidence="2 3" key="1">
    <citation type="journal article" date="2014" name="Antonie Van Leeuwenhoek">
        <title>Oenococcus alcoholitolerans sp. nov., a lactic acid bacteria isolated from cachaca and ethanol fermentation processes.</title>
        <authorList>
            <person name="Badotti F."/>
            <person name="Moreira A.P."/>
            <person name="Tonon L.A."/>
            <person name="de Lucena B.T."/>
            <person name="Gomes Fde C."/>
            <person name="Kruger R."/>
            <person name="Thompson C.C."/>
            <person name="de Morais M.A.Jr."/>
            <person name="Rosa C.A."/>
            <person name="Thompson F.L."/>
        </authorList>
    </citation>
    <scope>NUCLEOTIDE SEQUENCE [LARGE SCALE GENOMIC DNA]</scope>
    <source>
        <strain evidence="2 3">UFRJ-M7.2.18</strain>
    </source>
</reference>
<dbReference type="Gene3D" id="3.90.25.10">
    <property type="entry name" value="UDP-galactose 4-epimerase, domain 1"/>
    <property type="match status" value="1"/>
</dbReference>
<dbReference type="InterPro" id="IPR052718">
    <property type="entry name" value="NmrA-type_oxidoreductase"/>
</dbReference>
<feature type="domain" description="NAD(P)-binding" evidence="1">
    <location>
        <begin position="8"/>
        <end position="160"/>
    </location>
</feature>
<sequence length="241" mass="26466">MIYGITAATGRFGQEAYRELLKIVNKDDIVILARDLDRAAEIFPDAKNIKKADYNDLQTLQSSFSGIDRLLFISSIPGGAVARIDQHKNVISAARAAGVSYIAYTSFPNAQKSSAFLAQDHIKTENLIEEAGLGYSFLRNNWYLENEAAAIKASAKGADFIYSAADGQVGWALEKYYAQAAARVLSFLDPQKIYEFAGPLTTYRELAQTVKNISGQNFAIKRSMIKAIETAVFSGIGENNR</sequence>
<organism evidence="2 3">
    <name type="scientific">Oenococcus alcoholitolerans</name>
    <dbReference type="NCBI Taxonomy" id="931074"/>
    <lineage>
        <taxon>Bacteria</taxon>
        <taxon>Bacillati</taxon>
        <taxon>Bacillota</taxon>
        <taxon>Bacilli</taxon>
        <taxon>Lactobacillales</taxon>
        <taxon>Lactobacillaceae</taxon>
        <taxon>Oenococcus</taxon>
    </lineage>
</organism>
<keyword evidence="3" id="KW-1185">Reference proteome</keyword>
<proteinExistence type="predicted"/>
<evidence type="ECO:0000313" key="2">
    <source>
        <dbReference type="EMBL" id="KGO31658.1"/>
    </source>
</evidence>
<comment type="caution">
    <text evidence="2">The sequence shown here is derived from an EMBL/GenBank/DDBJ whole genome shotgun (WGS) entry which is preliminary data.</text>
</comment>
<name>A0ABR4XQA8_9LACO</name>
<dbReference type="SUPFAM" id="SSF51735">
    <property type="entry name" value="NAD(P)-binding Rossmann-fold domains"/>
    <property type="match status" value="1"/>
</dbReference>
<dbReference type="Pfam" id="PF13460">
    <property type="entry name" value="NAD_binding_10"/>
    <property type="match status" value="1"/>
</dbReference>
<gene>
    <name evidence="2" type="ORF">Q757_05840</name>
</gene>
<dbReference type="PANTHER" id="PTHR47129:SF1">
    <property type="entry name" value="NMRA-LIKE DOMAIN-CONTAINING PROTEIN"/>
    <property type="match status" value="1"/>
</dbReference>
<evidence type="ECO:0000313" key="3">
    <source>
        <dbReference type="Proteomes" id="UP000030023"/>
    </source>
</evidence>